<dbReference type="Pfam" id="PF00106">
    <property type="entry name" value="adh_short"/>
    <property type="match status" value="1"/>
</dbReference>
<comment type="similarity">
    <text evidence="1 3">Belongs to the short-chain dehydrogenases/reductases (SDR) family.</text>
</comment>
<keyword evidence="2" id="KW-0560">Oxidoreductase</keyword>
<dbReference type="GO" id="GO:0016491">
    <property type="term" value="F:oxidoreductase activity"/>
    <property type="evidence" value="ECO:0007669"/>
    <property type="project" value="UniProtKB-KW"/>
</dbReference>
<evidence type="ECO:0000313" key="5">
    <source>
        <dbReference type="Proteomes" id="UP000813444"/>
    </source>
</evidence>
<dbReference type="SUPFAM" id="SSF51735">
    <property type="entry name" value="NAD(P)-binding Rossmann-fold domains"/>
    <property type="match status" value="1"/>
</dbReference>
<name>A0A8K0T964_9HYPO</name>
<dbReference type="PRINTS" id="PR00081">
    <property type="entry name" value="GDHRDH"/>
</dbReference>
<dbReference type="PANTHER" id="PTHR44196:SF1">
    <property type="entry name" value="DEHYDROGENASE_REDUCTASE SDR FAMILY MEMBER 7B"/>
    <property type="match status" value="1"/>
</dbReference>
<evidence type="ECO:0000256" key="1">
    <source>
        <dbReference type="ARBA" id="ARBA00006484"/>
    </source>
</evidence>
<accession>A0A8K0T964</accession>
<dbReference type="AlphaFoldDB" id="A0A8K0T964"/>
<dbReference type="GO" id="GO:0016020">
    <property type="term" value="C:membrane"/>
    <property type="evidence" value="ECO:0007669"/>
    <property type="project" value="TreeGrafter"/>
</dbReference>
<gene>
    <name evidence="4" type="ORF">B0I35DRAFT_420576</name>
</gene>
<evidence type="ECO:0000256" key="2">
    <source>
        <dbReference type="ARBA" id="ARBA00023002"/>
    </source>
</evidence>
<dbReference type="PRINTS" id="PR00080">
    <property type="entry name" value="SDRFAMILY"/>
</dbReference>
<dbReference type="EMBL" id="JAGPNK010000001">
    <property type="protein sequence ID" value="KAH7329617.1"/>
    <property type="molecule type" value="Genomic_DNA"/>
</dbReference>
<evidence type="ECO:0000313" key="4">
    <source>
        <dbReference type="EMBL" id="KAH7329617.1"/>
    </source>
</evidence>
<dbReference type="InterPro" id="IPR002347">
    <property type="entry name" value="SDR_fam"/>
</dbReference>
<dbReference type="Gene3D" id="3.40.50.720">
    <property type="entry name" value="NAD(P)-binding Rossmann-like Domain"/>
    <property type="match status" value="1"/>
</dbReference>
<protein>
    <submittedName>
        <fullName evidence="4">Uncharacterized protein</fullName>
    </submittedName>
</protein>
<sequence length="208" mass="22148">MITKPNHLSSTPNLPLAGTTALITGAGRGIGRAIAIGLAQAGCNVSCVSRTLSEVEDVARMINSTGLPQGKSFLCDVADPVAISALAAEIRRWIDRPVHIVVNNADIARLDAVEHTSDMAHWNRIMATNLAGPVAITSIFLPEMILSGGGVIISIGSWNAVETVPFMNAYSVSKTGLLRFHEILEYELRGKNVNNFYVVPANTEASII</sequence>
<comment type="caution">
    <text evidence="4">The sequence shown here is derived from an EMBL/GenBank/DDBJ whole genome shotgun (WGS) entry which is preliminary data.</text>
</comment>
<dbReference type="Proteomes" id="UP000813444">
    <property type="component" value="Unassembled WGS sequence"/>
</dbReference>
<reference evidence="4" key="1">
    <citation type="journal article" date="2021" name="Nat. Commun.">
        <title>Genetic determinants of endophytism in the Arabidopsis root mycobiome.</title>
        <authorList>
            <person name="Mesny F."/>
            <person name="Miyauchi S."/>
            <person name="Thiergart T."/>
            <person name="Pickel B."/>
            <person name="Atanasova L."/>
            <person name="Karlsson M."/>
            <person name="Huettel B."/>
            <person name="Barry K.W."/>
            <person name="Haridas S."/>
            <person name="Chen C."/>
            <person name="Bauer D."/>
            <person name="Andreopoulos W."/>
            <person name="Pangilinan J."/>
            <person name="LaButti K."/>
            <person name="Riley R."/>
            <person name="Lipzen A."/>
            <person name="Clum A."/>
            <person name="Drula E."/>
            <person name="Henrissat B."/>
            <person name="Kohler A."/>
            <person name="Grigoriev I.V."/>
            <person name="Martin F.M."/>
            <person name="Hacquard S."/>
        </authorList>
    </citation>
    <scope>NUCLEOTIDE SEQUENCE</scope>
    <source>
        <strain evidence="4">MPI-CAGE-CH-0235</strain>
    </source>
</reference>
<dbReference type="PANTHER" id="PTHR44196">
    <property type="entry name" value="DEHYDROGENASE/REDUCTASE SDR FAMILY MEMBER 7B"/>
    <property type="match status" value="1"/>
</dbReference>
<dbReference type="OrthoDB" id="1933717at2759"/>
<dbReference type="InterPro" id="IPR036291">
    <property type="entry name" value="NAD(P)-bd_dom_sf"/>
</dbReference>
<evidence type="ECO:0000256" key="3">
    <source>
        <dbReference type="RuleBase" id="RU000363"/>
    </source>
</evidence>
<dbReference type="CDD" id="cd05233">
    <property type="entry name" value="SDR_c"/>
    <property type="match status" value="1"/>
</dbReference>
<proteinExistence type="inferred from homology"/>
<organism evidence="4 5">
    <name type="scientific">Stachybotrys elegans</name>
    <dbReference type="NCBI Taxonomy" id="80388"/>
    <lineage>
        <taxon>Eukaryota</taxon>
        <taxon>Fungi</taxon>
        <taxon>Dikarya</taxon>
        <taxon>Ascomycota</taxon>
        <taxon>Pezizomycotina</taxon>
        <taxon>Sordariomycetes</taxon>
        <taxon>Hypocreomycetidae</taxon>
        <taxon>Hypocreales</taxon>
        <taxon>Stachybotryaceae</taxon>
        <taxon>Stachybotrys</taxon>
    </lineage>
</organism>
<keyword evidence="5" id="KW-1185">Reference proteome</keyword>